<sequence>MASKEEQVGKNLNVEDVHQENESERGKPTSAKGEEKRPLGGREAGEPGGNVKQGRVWRLAPNFRWGLSNKHVVHNEGGDDAERVAGQMIQARRKIREQQMRHYMRSQIPEPDNHDDFCLIP</sequence>
<evidence type="ECO:0000256" key="3">
    <source>
        <dbReference type="ARBA" id="ARBA00022490"/>
    </source>
</evidence>
<dbReference type="GeneID" id="101645384"/>
<accession>A0ABM0ZU18</accession>
<name>A0ABM0ZU18_ECHTE</name>
<reference evidence="8" key="1">
    <citation type="submission" date="2025-08" db="UniProtKB">
        <authorList>
            <consortium name="RefSeq"/>
        </authorList>
    </citation>
    <scope>IDENTIFICATION</scope>
</reference>
<proteinExistence type="inferred from homology"/>
<keyword evidence="5" id="KW-0832">Ubl conjugation</keyword>
<organism evidence="7 8">
    <name type="scientific">Echinops telfairi</name>
    <name type="common">Lesser hedgehog tenrec</name>
    <dbReference type="NCBI Taxonomy" id="9371"/>
    <lineage>
        <taxon>Eukaryota</taxon>
        <taxon>Metazoa</taxon>
        <taxon>Chordata</taxon>
        <taxon>Craniata</taxon>
        <taxon>Vertebrata</taxon>
        <taxon>Euteleostomi</taxon>
        <taxon>Mammalia</taxon>
        <taxon>Eutheria</taxon>
        <taxon>Afrotheria</taxon>
        <taxon>Tenrecidae</taxon>
        <taxon>Tenrecinae</taxon>
        <taxon>Echinops</taxon>
    </lineage>
</organism>
<evidence type="ECO:0000256" key="6">
    <source>
        <dbReference type="SAM" id="MobiDB-lite"/>
    </source>
</evidence>
<dbReference type="Proteomes" id="UP000694863">
    <property type="component" value="Unplaced"/>
</dbReference>
<keyword evidence="4" id="KW-0862">Zinc</keyword>
<dbReference type="PANTHER" id="PTHR13987">
    <property type="entry name" value="PROTEIN BEX4"/>
    <property type="match status" value="1"/>
</dbReference>
<dbReference type="Pfam" id="PF04538">
    <property type="entry name" value="BEX"/>
    <property type="match status" value="1"/>
</dbReference>
<gene>
    <name evidence="8" type="primary">BEX4</name>
</gene>
<evidence type="ECO:0000313" key="8">
    <source>
        <dbReference type="RefSeq" id="XP_012864055.1"/>
    </source>
</evidence>
<dbReference type="PANTHER" id="PTHR13987:SF3">
    <property type="entry name" value="PROTEIN BEX4"/>
    <property type="match status" value="1"/>
</dbReference>
<evidence type="ECO:0000256" key="5">
    <source>
        <dbReference type="ARBA" id="ARBA00022843"/>
    </source>
</evidence>
<comment type="similarity">
    <text evidence="2">Belongs to the BEX family.</text>
</comment>
<protein>
    <submittedName>
        <fullName evidence="8">Protein BEX4</fullName>
    </submittedName>
</protein>
<dbReference type="InterPro" id="IPR021156">
    <property type="entry name" value="TF_A-like/BEX"/>
</dbReference>
<dbReference type="PIRSF" id="PIRSF008633">
    <property type="entry name" value="BEX"/>
    <property type="match status" value="1"/>
</dbReference>
<evidence type="ECO:0000256" key="1">
    <source>
        <dbReference type="ARBA" id="ARBA00004496"/>
    </source>
</evidence>
<keyword evidence="7" id="KW-1185">Reference proteome</keyword>
<comment type="subcellular location">
    <subcellularLocation>
        <location evidence="1">Cytoplasm</location>
    </subcellularLocation>
</comment>
<dbReference type="InterPro" id="IPR007623">
    <property type="entry name" value="BEX"/>
</dbReference>
<feature type="region of interest" description="Disordered" evidence="6">
    <location>
        <begin position="1"/>
        <end position="55"/>
    </location>
</feature>
<evidence type="ECO:0000256" key="4">
    <source>
        <dbReference type="ARBA" id="ARBA00022833"/>
    </source>
</evidence>
<feature type="compositionally biased region" description="Basic and acidic residues" evidence="6">
    <location>
        <begin position="1"/>
        <end position="45"/>
    </location>
</feature>
<evidence type="ECO:0000313" key="7">
    <source>
        <dbReference type="Proteomes" id="UP000694863"/>
    </source>
</evidence>
<keyword evidence="3" id="KW-0963">Cytoplasm</keyword>
<evidence type="ECO:0000256" key="2">
    <source>
        <dbReference type="ARBA" id="ARBA00010976"/>
    </source>
</evidence>
<dbReference type="RefSeq" id="XP_012864055.1">
    <property type="nucleotide sequence ID" value="XM_013008601.2"/>
</dbReference>